<gene>
    <name evidence="3" type="primary">FGENESH: predicted gene_6.121</name>
    <name evidence="3" type="ORF">BN2166_0031990</name>
</gene>
<keyword evidence="4" id="KW-1185">Reference proteome</keyword>
<evidence type="ECO:0000256" key="2">
    <source>
        <dbReference type="SAM" id="Phobius"/>
    </source>
</evidence>
<dbReference type="AlphaFoldDB" id="A0A0K3CEJ3"/>
<feature type="non-terminal residue" evidence="3">
    <location>
        <position position="1"/>
    </location>
</feature>
<proteinExistence type="predicted"/>
<evidence type="ECO:0000313" key="4">
    <source>
        <dbReference type="Proteomes" id="UP000199069"/>
    </source>
</evidence>
<feature type="compositionally biased region" description="Low complexity" evidence="1">
    <location>
        <begin position="168"/>
        <end position="180"/>
    </location>
</feature>
<keyword evidence="2" id="KW-0472">Membrane</keyword>
<organism evidence="3 4">
    <name type="scientific">Rhodotorula toruloides</name>
    <name type="common">Yeast</name>
    <name type="synonym">Rhodosporidium toruloides</name>
    <dbReference type="NCBI Taxonomy" id="5286"/>
    <lineage>
        <taxon>Eukaryota</taxon>
        <taxon>Fungi</taxon>
        <taxon>Dikarya</taxon>
        <taxon>Basidiomycota</taxon>
        <taxon>Pucciniomycotina</taxon>
        <taxon>Microbotryomycetes</taxon>
        <taxon>Sporidiobolales</taxon>
        <taxon>Sporidiobolaceae</taxon>
        <taxon>Rhodotorula</taxon>
    </lineage>
</organism>
<feature type="region of interest" description="Disordered" evidence="1">
    <location>
        <begin position="419"/>
        <end position="545"/>
    </location>
</feature>
<feature type="transmembrane region" description="Helical" evidence="2">
    <location>
        <begin position="347"/>
        <end position="373"/>
    </location>
</feature>
<evidence type="ECO:0000313" key="3">
    <source>
        <dbReference type="EMBL" id="CTR07338.1"/>
    </source>
</evidence>
<sequence>QPNETARDSPALQGAAMPPWNAVNRLQTSHNSAHPHNAAASTSKSFPAPALPHTPDPTPPSSLPTSVPNSPEYVEADLKGRHHRGGSMDRVGHGGPAKPGRASRSPQKRRAVAAVEYIDSFDEFSDPPEPALSAAHDPVGFPSFRTNGWTQRFPSSDAEDDSVRFGSTTKKTTITTTTTLRTERRIRYSFPSALHPHEETHSDGSTPRPRTRSHTGRPHVSFAPSFTRSSSTGSSRTRSPSGFHRRSGGTAGARQSRRSLGASEYSPHRISSNAFPRSSSAPFLHAPPATPATSSPFFRRSSLASASSFAVERRTTMRERDDSAEHAIAKALSDSTLPFFRPVFQSLAFFVVSAIAAITVSAVLVTSFSLTFYDDCSRRVGDVQRSLGGSIEGVRAGMGRMIGNAKGALDLAVKAAGANRSMAGRHDASHGDERGRTAMPTVEEQPDSDGEPVKRRKSRRKMRSSATEPSVASGWAFKASPPPPAPLGRPGSHEEGELADAAGWGTDDDALPFDVPHPTPRHSRPASPHRSRQASGTASASTLPPRPPLAFLIPSILFALVFAFARVVGEIWKGKNAGSHGPSRPSWQGARA</sequence>
<feature type="region of interest" description="Disordered" evidence="1">
    <location>
        <begin position="1"/>
        <end position="111"/>
    </location>
</feature>
<name>A0A0K3CEJ3_RHOTO</name>
<evidence type="ECO:0000256" key="1">
    <source>
        <dbReference type="SAM" id="MobiDB-lite"/>
    </source>
</evidence>
<feature type="compositionally biased region" description="Polar residues" evidence="1">
    <location>
        <begin position="144"/>
        <end position="154"/>
    </location>
</feature>
<feature type="compositionally biased region" description="Low complexity" evidence="1">
    <location>
        <begin position="28"/>
        <end position="48"/>
    </location>
</feature>
<reference evidence="3 4" key="1">
    <citation type="submission" date="2015-07" db="EMBL/GenBank/DDBJ databases">
        <authorList>
            <person name="Cajimat M.N.B."/>
            <person name="Milazzo M.L."/>
            <person name="Fulhorst C.F."/>
        </authorList>
    </citation>
    <scope>NUCLEOTIDE SEQUENCE [LARGE SCALE GENOMIC DNA]</scope>
    <source>
        <strain evidence="3">Single colony</strain>
    </source>
</reference>
<feature type="region of interest" description="Disordered" evidence="1">
    <location>
        <begin position="128"/>
        <end position="271"/>
    </location>
</feature>
<feature type="compositionally biased region" description="Pro residues" evidence="1">
    <location>
        <begin position="49"/>
        <end position="62"/>
    </location>
</feature>
<dbReference type="EMBL" id="CWKI01000006">
    <property type="protein sequence ID" value="CTR07338.1"/>
    <property type="molecule type" value="Genomic_DNA"/>
</dbReference>
<keyword evidence="2" id="KW-1133">Transmembrane helix</keyword>
<feature type="transmembrane region" description="Helical" evidence="2">
    <location>
        <begin position="549"/>
        <end position="569"/>
    </location>
</feature>
<feature type="compositionally biased region" description="Basic residues" evidence="1">
    <location>
        <begin position="454"/>
        <end position="463"/>
    </location>
</feature>
<accession>A0A0K3CEJ3</accession>
<keyword evidence="2" id="KW-0812">Transmembrane</keyword>
<dbReference type="OMA" id="PHEETHS"/>
<feature type="compositionally biased region" description="Low complexity" evidence="1">
    <location>
        <begin position="224"/>
        <end position="242"/>
    </location>
</feature>
<feature type="compositionally biased region" description="Basic and acidic residues" evidence="1">
    <location>
        <begin position="424"/>
        <end position="436"/>
    </location>
</feature>
<feature type="compositionally biased region" description="Polar residues" evidence="1">
    <location>
        <begin position="533"/>
        <end position="542"/>
    </location>
</feature>
<feature type="compositionally biased region" description="Basic residues" evidence="1">
    <location>
        <begin position="519"/>
        <end position="532"/>
    </location>
</feature>
<protein>
    <submittedName>
        <fullName evidence="3">FGENESH: predicted gene_6.121 protein</fullName>
    </submittedName>
</protein>
<dbReference type="Proteomes" id="UP000199069">
    <property type="component" value="Unassembled WGS sequence"/>
</dbReference>